<protein>
    <submittedName>
        <fullName evidence="1">Uncharacterized protein</fullName>
    </submittedName>
</protein>
<dbReference type="HOGENOM" id="CLU_3006008_0_0_9"/>
<keyword evidence="2" id="KW-1185">Reference proteome</keyword>
<reference evidence="1 2" key="1">
    <citation type="submission" date="2009-08" db="EMBL/GenBank/DDBJ databases">
        <authorList>
            <person name="Shrivastava S."/>
            <person name="Brinkac L.B."/>
            <person name="Brown J.L."/>
            <person name="Bruce D.B."/>
            <person name="Detter C."/>
            <person name="Green L.D."/>
            <person name="Munk C.A."/>
            <person name="Rogers Y.C."/>
            <person name="Tapia R."/>
            <person name="Sims D.R."/>
            <person name="Smith L.A."/>
            <person name="Smith T.J."/>
            <person name="Sutton G."/>
            <person name="Brettin T."/>
        </authorList>
    </citation>
    <scope>NUCLEOTIDE SEQUENCE [LARGE SCALE GENOMIC DNA]</scope>
    <source>
        <strain evidence="2">E4 str. BoNT E BL5262</strain>
    </source>
</reference>
<evidence type="ECO:0000313" key="2">
    <source>
        <dbReference type="Proteomes" id="UP000003081"/>
    </source>
</evidence>
<proteinExistence type="predicted"/>
<name>C4ICE5_CLOBU</name>
<dbReference type="AlphaFoldDB" id="C4ICE5"/>
<sequence>MTYWSYISFWSRKSVVLGILYRVWEIIEYKVCVDNDNLYKWRERKICKWRKNKYQM</sequence>
<evidence type="ECO:0000313" key="1">
    <source>
        <dbReference type="EMBL" id="EEP56452.1"/>
    </source>
</evidence>
<organism evidence="1 2">
    <name type="scientific">Clostridium butyricum E4 str. BoNT E BL5262</name>
    <dbReference type="NCBI Taxonomy" id="632245"/>
    <lineage>
        <taxon>Bacteria</taxon>
        <taxon>Bacillati</taxon>
        <taxon>Bacillota</taxon>
        <taxon>Clostridia</taxon>
        <taxon>Eubacteriales</taxon>
        <taxon>Clostridiaceae</taxon>
        <taxon>Clostridium</taxon>
    </lineage>
</organism>
<gene>
    <name evidence="1" type="ORF">CLP_0822</name>
</gene>
<dbReference type="Proteomes" id="UP000003081">
    <property type="component" value="Unassembled WGS sequence"/>
</dbReference>
<accession>C4ICE5</accession>
<comment type="caution">
    <text evidence="1">The sequence shown here is derived from an EMBL/GenBank/DDBJ whole genome shotgun (WGS) entry which is preliminary data.</text>
</comment>
<dbReference type="EMBL" id="ACOM01000001">
    <property type="protein sequence ID" value="EEP56452.1"/>
    <property type="molecule type" value="Genomic_DNA"/>
</dbReference>